<reference evidence="6 8" key="3">
    <citation type="submission" date="2015-07" db="EMBL/GenBank/DDBJ databases">
        <title>Physiological, transcriptional responses and genome re-sequencing of acid resistant extremely thermoacidophilic Metallosphaera sedula SARC-M1.</title>
        <authorList>
            <person name="Ai C."/>
            <person name="McCarthy S."/>
            <person name="Eckrich V."/>
            <person name="Rudrappa D."/>
            <person name="Qiu G."/>
            <person name="Blum P."/>
        </authorList>
    </citation>
    <scope>NUCLEOTIDE SEQUENCE [LARGE SCALE GENOMIC DNA]</scope>
    <source>
        <strain evidence="6 8">SARC-M1</strain>
    </source>
</reference>
<evidence type="ECO:0000313" key="5">
    <source>
        <dbReference type="EMBL" id="AKV80137.1"/>
    </source>
</evidence>
<evidence type="ECO:0000313" key="11">
    <source>
        <dbReference type="Proteomes" id="UP000062475"/>
    </source>
</evidence>
<organism evidence="1 7">
    <name type="scientific">Metallosphaera sedula</name>
    <dbReference type="NCBI Taxonomy" id="43687"/>
    <lineage>
        <taxon>Archaea</taxon>
        <taxon>Thermoproteota</taxon>
        <taxon>Thermoprotei</taxon>
        <taxon>Sulfolobales</taxon>
        <taxon>Sulfolobaceae</taxon>
        <taxon>Metallosphaera</taxon>
    </lineage>
</organism>
<protein>
    <submittedName>
        <fullName evidence="1">Uncharacterized protein</fullName>
    </submittedName>
</protein>
<dbReference type="Proteomes" id="UP000062398">
    <property type="component" value="Chromosome"/>
</dbReference>
<proteinExistence type="predicted"/>
<dbReference type="EMBL" id="CP012175">
    <property type="protein sequence ID" value="AKV80137.1"/>
    <property type="molecule type" value="Genomic_DNA"/>
</dbReference>
<evidence type="ECO:0000313" key="2">
    <source>
        <dbReference type="EMBL" id="AKV73402.1"/>
    </source>
</evidence>
<dbReference type="EMBL" id="CP012172">
    <property type="protein sequence ID" value="AKV73402.1"/>
    <property type="molecule type" value="Genomic_DNA"/>
</dbReference>
<dbReference type="EMBL" id="CP008822">
    <property type="protein sequence ID" value="AIM26399.1"/>
    <property type="molecule type" value="Genomic_DNA"/>
</dbReference>
<dbReference type="EMBL" id="CP012176">
    <property type="protein sequence ID" value="AKV82379.1"/>
    <property type="molecule type" value="Genomic_DNA"/>
</dbReference>
<dbReference type="Proteomes" id="UP000062475">
    <property type="component" value="Chromosome"/>
</dbReference>
<accession>A0A088E1T2</accession>
<evidence type="ECO:0000313" key="4">
    <source>
        <dbReference type="EMBL" id="AKV77892.1"/>
    </source>
</evidence>
<name>A0A088E1T2_9CREN</name>
<evidence type="ECO:0000313" key="7">
    <source>
        <dbReference type="Proteomes" id="UP000029084"/>
    </source>
</evidence>
<dbReference type="AlphaFoldDB" id="A0A088E1T2"/>
<evidence type="ECO:0000313" key="3">
    <source>
        <dbReference type="EMBL" id="AKV75646.1"/>
    </source>
</evidence>
<dbReference type="Proteomes" id="UP000068832">
    <property type="component" value="Chromosome"/>
</dbReference>
<evidence type="ECO:0000313" key="10">
    <source>
        <dbReference type="Proteomes" id="UP000062398"/>
    </source>
</evidence>
<evidence type="ECO:0000313" key="6">
    <source>
        <dbReference type="EMBL" id="AKV82379.1"/>
    </source>
</evidence>
<dbReference type="RefSeq" id="WP_011921380.1">
    <property type="nucleotide sequence ID" value="NZ_AP019770.1"/>
</dbReference>
<sequence length="75" mass="8034">MKSVVGPVILGSSGVFGYFVDLASARMGLELARKLYPDFRVSLVDLSVPEDKILAVDIDPDLGDFDTGYAVLVEA</sequence>
<dbReference type="GeneID" id="91754679"/>
<evidence type="ECO:0000313" key="9">
    <source>
        <dbReference type="Proteomes" id="UP000061362"/>
    </source>
</evidence>
<dbReference type="Proteomes" id="UP000056255">
    <property type="component" value="Chromosome"/>
</dbReference>
<reference evidence="9 10" key="2">
    <citation type="journal article" date="2015" name="Genome Announc.">
        <title>Complete Genome Sequences of Evolved Arsenate-Resistant Metallosphaera sedula Strains.</title>
        <authorList>
            <person name="Ai C."/>
            <person name="McCarthy S."/>
            <person name="Schackwitz W."/>
            <person name="Martin J."/>
            <person name="Lipzen A."/>
            <person name="Blum P."/>
        </authorList>
    </citation>
    <scope>NUCLEOTIDE SEQUENCE [LARGE SCALE GENOMIC DNA]</scope>
    <source>
        <strain evidence="4 10">ARS120-1</strain>
        <strain evidence="5 9">ARS120-2</strain>
        <strain evidence="2 12">ARS50-1</strain>
        <strain evidence="3 11">ARS50-2</strain>
    </source>
</reference>
<dbReference type="EMBL" id="CP012173">
    <property type="protein sequence ID" value="AKV75646.1"/>
    <property type="molecule type" value="Genomic_DNA"/>
</dbReference>
<dbReference type="PATRIC" id="fig|43687.5.peg.239"/>
<dbReference type="OrthoDB" id="35979at2157"/>
<evidence type="ECO:0000313" key="1">
    <source>
        <dbReference type="EMBL" id="AIM26399.1"/>
    </source>
</evidence>
<dbReference type="Proteomes" id="UP000029084">
    <property type="component" value="Chromosome"/>
</dbReference>
<gene>
    <name evidence="1" type="ORF">HA72_0235</name>
    <name evidence="2" type="ORF">MsedA_0245</name>
    <name evidence="3" type="ORF">MsedB_0245</name>
    <name evidence="4" type="ORF">MsedC_0244</name>
    <name evidence="5" type="ORF">MsedD_0245</name>
    <name evidence="6" type="ORF">MsedE_0245</name>
</gene>
<evidence type="ECO:0000313" key="8">
    <source>
        <dbReference type="Proteomes" id="UP000056255"/>
    </source>
</evidence>
<reference evidence="1 7" key="1">
    <citation type="journal article" date="2014" name="J. Bacteriol.">
        <title>Role of an Archaeal PitA Transporter in the Copper and Arsenic Resistance of Metallosphaera sedula, an Extreme Thermoacidophile.</title>
        <authorList>
            <person name="McCarthy S."/>
            <person name="Ai C."/>
            <person name="Wheaton G."/>
            <person name="Tevatia R."/>
            <person name="Eckrich V."/>
            <person name="Kelly R."/>
            <person name="Blum P."/>
        </authorList>
    </citation>
    <scope>NUCLEOTIDE SEQUENCE [LARGE SCALE GENOMIC DNA]</scope>
    <source>
        <strain evidence="1 7">CuR1</strain>
    </source>
</reference>
<dbReference type="EMBL" id="CP012174">
    <property type="protein sequence ID" value="AKV77892.1"/>
    <property type="molecule type" value="Genomic_DNA"/>
</dbReference>
<dbReference type="Proteomes" id="UP000061362">
    <property type="component" value="Chromosome"/>
</dbReference>
<evidence type="ECO:0000313" key="12">
    <source>
        <dbReference type="Proteomes" id="UP000068832"/>
    </source>
</evidence>